<dbReference type="PROSITE" id="PS50977">
    <property type="entry name" value="HTH_TETR_2"/>
    <property type="match status" value="1"/>
</dbReference>
<feature type="domain" description="HTH tetR-type" evidence="4">
    <location>
        <begin position="10"/>
        <end position="70"/>
    </location>
</feature>
<reference evidence="5 6" key="1">
    <citation type="submission" date="2024-03" db="EMBL/GenBank/DDBJ databases">
        <title>Bacilli Hybrid Assemblies.</title>
        <authorList>
            <person name="Kovac J."/>
        </authorList>
    </citation>
    <scope>NUCLEOTIDE SEQUENCE [LARGE SCALE GENOMIC DNA]</scope>
    <source>
        <strain evidence="5 6">FSL R7-0666</strain>
    </source>
</reference>
<sequence length="200" mass="23159">MNEKIDRRKRYTRHALKEALVALLKEKSISSITVKELCEMADINRSTFYGHYTDPYDLLEKISEEVVDDMYKTLNQYNFNEEEEALQMTEKILEYAAEKSDLCQVLLSGSADTTFKRQVMELTQRIIMKDYMKIMNVQEEISSYLPLLVLSGSIDAIENWLVHGQQESPKEMALLIHRFTNYGLMGFVRNESGKGYSGSN</sequence>
<evidence type="ECO:0000256" key="3">
    <source>
        <dbReference type="PROSITE-ProRule" id="PRU00335"/>
    </source>
</evidence>
<dbReference type="EMBL" id="JBCITK010000001">
    <property type="protein sequence ID" value="MEN0645354.1"/>
    <property type="molecule type" value="Genomic_DNA"/>
</dbReference>
<organism evidence="5 6">
    <name type="scientific">Alkalicoccobacillus gibsonii</name>
    <dbReference type="NCBI Taxonomy" id="79881"/>
    <lineage>
        <taxon>Bacteria</taxon>
        <taxon>Bacillati</taxon>
        <taxon>Bacillota</taxon>
        <taxon>Bacilli</taxon>
        <taxon>Bacillales</taxon>
        <taxon>Bacillaceae</taxon>
        <taxon>Alkalicoccobacillus</taxon>
    </lineage>
</organism>
<keyword evidence="2 3" id="KW-0238">DNA-binding</keyword>
<gene>
    <name evidence="5" type="ORF">MKY91_19500</name>
</gene>
<comment type="caution">
    <text evidence="5">The sequence shown here is derived from an EMBL/GenBank/DDBJ whole genome shotgun (WGS) entry which is preliminary data.</text>
</comment>
<dbReference type="InterPro" id="IPR009057">
    <property type="entry name" value="Homeodomain-like_sf"/>
</dbReference>
<dbReference type="SUPFAM" id="SSF46689">
    <property type="entry name" value="Homeodomain-like"/>
    <property type="match status" value="1"/>
</dbReference>
<dbReference type="InterPro" id="IPR050624">
    <property type="entry name" value="HTH-type_Tx_Regulator"/>
</dbReference>
<keyword evidence="6" id="KW-1185">Reference proteome</keyword>
<evidence type="ECO:0000259" key="4">
    <source>
        <dbReference type="PROSITE" id="PS50977"/>
    </source>
</evidence>
<accession>A0ABU9VNG4</accession>
<dbReference type="Pfam" id="PF14278">
    <property type="entry name" value="TetR_C_8"/>
    <property type="match status" value="1"/>
</dbReference>
<dbReference type="Gene3D" id="1.10.357.10">
    <property type="entry name" value="Tetracycline Repressor, domain 2"/>
    <property type="match status" value="1"/>
</dbReference>
<feature type="DNA-binding region" description="H-T-H motif" evidence="3">
    <location>
        <begin position="33"/>
        <end position="52"/>
    </location>
</feature>
<dbReference type="PANTHER" id="PTHR43479:SF7">
    <property type="entry name" value="TETR-FAMILY TRANSCRIPTIONAL REGULATOR"/>
    <property type="match status" value="1"/>
</dbReference>
<evidence type="ECO:0000313" key="6">
    <source>
        <dbReference type="Proteomes" id="UP001418796"/>
    </source>
</evidence>
<dbReference type="Proteomes" id="UP001418796">
    <property type="component" value="Unassembled WGS sequence"/>
</dbReference>
<proteinExistence type="predicted"/>
<protein>
    <submittedName>
        <fullName evidence="5">TetR-like C-terminal domain-containing protein</fullName>
    </submittedName>
</protein>
<dbReference type="RefSeq" id="WP_343131927.1">
    <property type="nucleotide sequence ID" value="NZ_JBCITK010000001.1"/>
</dbReference>
<keyword evidence="1" id="KW-0678">Repressor</keyword>
<evidence type="ECO:0000313" key="5">
    <source>
        <dbReference type="EMBL" id="MEN0645354.1"/>
    </source>
</evidence>
<name>A0ABU9VNG4_9BACI</name>
<dbReference type="InterPro" id="IPR001647">
    <property type="entry name" value="HTH_TetR"/>
</dbReference>
<evidence type="ECO:0000256" key="2">
    <source>
        <dbReference type="ARBA" id="ARBA00023125"/>
    </source>
</evidence>
<dbReference type="PANTHER" id="PTHR43479">
    <property type="entry name" value="ACREF/ENVCD OPERON REPRESSOR-RELATED"/>
    <property type="match status" value="1"/>
</dbReference>
<dbReference type="InterPro" id="IPR039532">
    <property type="entry name" value="TetR_C_Firmicutes"/>
</dbReference>
<evidence type="ECO:0000256" key="1">
    <source>
        <dbReference type="ARBA" id="ARBA00022491"/>
    </source>
</evidence>